<keyword evidence="3" id="KW-1185">Reference proteome</keyword>
<sequence length="119" mass="13345">MSPIPPLLPLPSPSKSISQIQSRYQPWADLSPGMLNMIYVKHPPGPAGDIEFQFVCKNWCQIDHHEPKFEQPPTSMIPRPSSRLKFSHDEAPERSTIDGAWVIHRLASGWCLLASCQGT</sequence>
<dbReference type="Proteomes" id="UP001497516">
    <property type="component" value="Chromosome 10"/>
</dbReference>
<name>A0AAV2CTM8_9ROSI</name>
<feature type="region of interest" description="Disordered" evidence="1">
    <location>
        <begin position="67"/>
        <end position="90"/>
    </location>
</feature>
<reference evidence="2 3" key="1">
    <citation type="submission" date="2024-04" db="EMBL/GenBank/DDBJ databases">
        <authorList>
            <person name="Fracassetti M."/>
        </authorList>
    </citation>
    <scope>NUCLEOTIDE SEQUENCE [LARGE SCALE GENOMIC DNA]</scope>
</reference>
<gene>
    <name evidence="2" type="ORF">LTRI10_LOCUS6953</name>
</gene>
<organism evidence="2 3">
    <name type="scientific">Linum trigynum</name>
    <dbReference type="NCBI Taxonomy" id="586398"/>
    <lineage>
        <taxon>Eukaryota</taxon>
        <taxon>Viridiplantae</taxon>
        <taxon>Streptophyta</taxon>
        <taxon>Embryophyta</taxon>
        <taxon>Tracheophyta</taxon>
        <taxon>Spermatophyta</taxon>
        <taxon>Magnoliopsida</taxon>
        <taxon>eudicotyledons</taxon>
        <taxon>Gunneridae</taxon>
        <taxon>Pentapetalae</taxon>
        <taxon>rosids</taxon>
        <taxon>fabids</taxon>
        <taxon>Malpighiales</taxon>
        <taxon>Linaceae</taxon>
        <taxon>Linum</taxon>
    </lineage>
</organism>
<proteinExistence type="predicted"/>
<evidence type="ECO:0000313" key="2">
    <source>
        <dbReference type="EMBL" id="CAL1359471.1"/>
    </source>
</evidence>
<evidence type="ECO:0000256" key="1">
    <source>
        <dbReference type="SAM" id="MobiDB-lite"/>
    </source>
</evidence>
<dbReference type="AlphaFoldDB" id="A0AAV2CTM8"/>
<evidence type="ECO:0000313" key="3">
    <source>
        <dbReference type="Proteomes" id="UP001497516"/>
    </source>
</evidence>
<accession>A0AAV2CTM8</accession>
<dbReference type="EMBL" id="OZ034814">
    <property type="protein sequence ID" value="CAL1359471.1"/>
    <property type="molecule type" value="Genomic_DNA"/>
</dbReference>
<protein>
    <submittedName>
        <fullName evidence="2">Uncharacterized protein</fullName>
    </submittedName>
</protein>